<organism evidence="3 4">
    <name type="scientific">Chlorella sorokiniana</name>
    <name type="common">Freshwater green alga</name>
    <dbReference type="NCBI Taxonomy" id="3076"/>
    <lineage>
        <taxon>Eukaryota</taxon>
        <taxon>Viridiplantae</taxon>
        <taxon>Chlorophyta</taxon>
        <taxon>core chlorophytes</taxon>
        <taxon>Trebouxiophyceae</taxon>
        <taxon>Chlorellales</taxon>
        <taxon>Chlorellaceae</taxon>
        <taxon>Chlorella clade</taxon>
        <taxon>Chlorella</taxon>
    </lineage>
</organism>
<comment type="caution">
    <text evidence="3">The sequence shown here is derived from an EMBL/GenBank/DDBJ whole genome shotgun (WGS) entry which is preliminary data.</text>
</comment>
<feature type="chain" id="PRO_5015157826" evidence="2">
    <location>
        <begin position="25"/>
        <end position="794"/>
    </location>
</feature>
<dbReference type="PRINTS" id="PR01217">
    <property type="entry name" value="PRICHEXTENSN"/>
</dbReference>
<dbReference type="OrthoDB" id="519010at2759"/>
<keyword evidence="4" id="KW-1185">Reference proteome</keyword>
<feature type="compositionally biased region" description="Low complexity" evidence="1">
    <location>
        <begin position="560"/>
        <end position="574"/>
    </location>
</feature>
<feature type="compositionally biased region" description="Pro residues" evidence="1">
    <location>
        <begin position="154"/>
        <end position="214"/>
    </location>
</feature>
<evidence type="ECO:0000256" key="2">
    <source>
        <dbReference type="SAM" id="SignalP"/>
    </source>
</evidence>
<dbReference type="EMBL" id="LHPG02000002">
    <property type="protein sequence ID" value="PRW60576.1"/>
    <property type="molecule type" value="Genomic_DNA"/>
</dbReference>
<evidence type="ECO:0000313" key="4">
    <source>
        <dbReference type="Proteomes" id="UP000239899"/>
    </source>
</evidence>
<feature type="compositionally biased region" description="Gly residues" evidence="1">
    <location>
        <begin position="620"/>
        <end position="632"/>
    </location>
</feature>
<feature type="signal peptide" evidence="2">
    <location>
        <begin position="1"/>
        <end position="24"/>
    </location>
</feature>
<keyword evidence="2" id="KW-0732">Signal</keyword>
<dbReference type="AlphaFoldDB" id="A0A2P6U2P0"/>
<feature type="compositionally biased region" description="Low complexity" evidence="1">
    <location>
        <begin position="606"/>
        <end position="619"/>
    </location>
</feature>
<feature type="region of interest" description="Disordered" evidence="1">
    <location>
        <begin position="602"/>
        <end position="649"/>
    </location>
</feature>
<accession>A0A2P6U2P0</accession>
<feature type="compositionally biased region" description="Low complexity" evidence="1">
    <location>
        <begin position="518"/>
        <end position="529"/>
    </location>
</feature>
<protein>
    <submittedName>
        <fullName evidence="3">TGF-beta-activated kinase 1 and MAP3K7-binding 3-like</fullName>
    </submittedName>
</protein>
<name>A0A2P6U2P0_CHLSO</name>
<gene>
    <name evidence="3" type="ORF">C2E21_1231</name>
</gene>
<evidence type="ECO:0000256" key="1">
    <source>
        <dbReference type="SAM" id="MobiDB-lite"/>
    </source>
</evidence>
<feature type="compositionally biased region" description="Pro residues" evidence="1">
    <location>
        <begin position="498"/>
        <end position="517"/>
    </location>
</feature>
<evidence type="ECO:0000313" key="3">
    <source>
        <dbReference type="EMBL" id="PRW60576.1"/>
    </source>
</evidence>
<feature type="region of interest" description="Disordered" evidence="1">
    <location>
        <begin position="498"/>
        <end position="585"/>
    </location>
</feature>
<dbReference type="GO" id="GO:0016301">
    <property type="term" value="F:kinase activity"/>
    <property type="evidence" value="ECO:0007669"/>
    <property type="project" value="UniProtKB-KW"/>
</dbReference>
<reference evidence="3 4" key="1">
    <citation type="journal article" date="2018" name="Plant J.">
        <title>Genome sequences of Chlorella sorokiniana UTEX 1602 and Micractinium conductrix SAG 241.80: implications to maltose excretion by a green alga.</title>
        <authorList>
            <person name="Arriola M.B."/>
            <person name="Velmurugan N."/>
            <person name="Zhang Y."/>
            <person name="Plunkett M.H."/>
            <person name="Hondzo H."/>
            <person name="Barney B.M."/>
        </authorList>
    </citation>
    <scope>NUCLEOTIDE SEQUENCE [LARGE SCALE GENOMIC DNA]</scope>
    <source>
        <strain evidence="4">UTEX 1602</strain>
    </source>
</reference>
<dbReference type="STRING" id="3076.A0A2P6U2P0"/>
<feature type="region of interest" description="Disordered" evidence="1">
    <location>
        <begin position="150"/>
        <end position="214"/>
    </location>
</feature>
<proteinExistence type="predicted"/>
<sequence>MRRRGALVALFCLLAGLAPQFVAAVNTNITVVVAYKHPPSGVVNAAGLGLKVKDFVWRLTNGANPPVLPPAQLQWVSAAAGTGVGCDTVTPWVASTVRITFAQAAVAQTTLANINTALANQLQTAQRWNASMTGLGIWPCPSLTTITRTLQLAPPSPPPARPPPKKASPAPPSPPGKVVFSPPPRPPPPSPSPPPDSPPPPPPDYSPPPSVAYSPPPPYYAPPPPASLYSPPPPPDGVFTFSPSPIFGPTPIPNPIPVPIPGLSPSPFIPSPSPGLILPPTAAPPPYAIGIPPTALPPEALALPPAAQPPLAPGPAPPEIPTCMAEPTCRVFVANSLCCLDYGIVQHASVRLWLVCNADVYLPEPKCLTVMDQRSGLPIPPINETSPDPYTSINTTVLATPNARSREMLVDLPLAYFLPPNATLPGQLPMDLGFEQTRAAEADGICSLVLRTPCQWQGSLYNAVGPVLPVNLTSVLSANETLEAWEAVGAYFGWAPPPPPPSPPPAQPPPSPSPPSPTAKAPPVRVPAAKAPPPRGNSSTANVPAVGDGTYNDTTGSTVGAGPLPAGPAGAGASPPSPKPYTGEPVVTIGRRLQALAQRLGGLLGGSSSSSSSSSSREGSSGGNAGSSGGSSSGSSGDFSGGSGRRLQQELLGGNPYTFDAMSDAWAGLDSLVDPSAVVDPVGLAAPSGLSTRMLIEVNLTQIGADLPVPQVNETDLPPLTDVTAPVQSLQADDVFISWRPVNTTSGLLCEMTNSADLPEAFLLGDFEELVGYEEDCTAASLPEVGGDLFDAQP</sequence>
<dbReference type="Proteomes" id="UP000239899">
    <property type="component" value="Unassembled WGS sequence"/>
</dbReference>